<organism evidence="2 3">
    <name type="scientific">Yoonia maritima</name>
    <dbReference type="NCBI Taxonomy" id="1435347"/>
    <lineage>
        <taxon>Bacteria</taxon>
        <taxon>Pseudomonadati</taxon>
        <taxon>Pseudomonadota</taxon>
        <taxon>Alphaproteobacteria</taxon>
        <taxon>Rhodobacterales</taxon>
        <taxon>Paracoccaceae</taxon>
        <taxon>Yoonia</taxon>
    </lineage>
</organism>
<evidence type="ECO:0000256" key="1">
    <source>
        <dbReference type="SAM" id="MobiDB-lite"/>
    </source>
</evidence>
<dbReference type="AlphaFoldDB" id="A0A2T0W2Z5"/>
<evidence type="ECO:0000313" key="3">
    <source>
        <dbReference type="Proteomes" id="UP000238007"/>
    </source>
</evidence>
<gene>
    <name evidence="2" type="ORF">CLV80_102204</name>
</gene>
<proteinExistence type="predicted"/>
<evidence type="ECO:0000313" key="2">
    <source>
        <dbReference type="EMBL" id="PRY79559.1"/>
    </source>
</evidence>
<keyword evidence="3" id="KW-1185">Reference proteome</keyword>
<sequence length="52" mass="5563">MPGIAGQRPDLPHGEGASHPPRGPSAALLLRIVSHKTAIRVSDNNPTQFRQL</sequence>
<reference evidence="2 3" key="1">
    <citation type="submission" date="2018-03" db="EMBL/GenBank/DDBJ databases">
        <title>Genomic Encyclopedia of Archaeal and Bacterial Type Strains, Phase II (KMG-II): from individual species to whole genera.</title>
        <authorList>
            <person name="Goeker M."/>
        </authorList>
    </citation>
    <scope>NUCLEOTIDE SEQUENCE [LARGE SCALE GENOMIC DNA]</scope>
    <source>
        <strain evidence="2 3">DSM 101533</strain>
    </source>
</reference>
<feature type="region of interest" description="Disordered" evidence="1">
    <location>
        <begin position="1"/>
        <end position="25"/>
    </location>
</feature>
<accession>A0A2T0W2Z5</accession>
<comment type="caution">
    <text evidence="2">The sequence shown here is derived from an EMBL/GenBank/DDBJ whole genome shotgun (WGS) entry which is preliminary data.</text>
</comment>
<dbReference type="Proteomes" id="UP000238007">
    <property type="component" value="Unassembled WGS sequence"/>
</dbReference>
<name>A0A2T0W2Z5_9RHOB</name>
<protein>
    <submittedName>
        <fullName evidence="2">Uncharacterized protein</fullName>
    </submittedName>
</protein>
<dbReference type="EMBL" id="PVTP01000002">
    <property type="protein sequence ID" value="PRY79559.1"/>
    <property type="molecule type" value="Genomic_DNA"/>
</dbReference>